<evidence type="ECO:0000259" key="6">
    <source>
        <dbReference type="PROSITE" id="PS50240"/>
    </source>
</evidence>
<name>A0ABN8IU15_9NEOP</name>
<keyword evidence="8" id="KW-1185">Reference proteome</keyword>
<evidence type="ECO:0000256" key="3">
    <source>
        <dbReference type="ARBA" id="ARBA00022801"/>
    </source>
</evidence>
<proteinExistence type="inferred from homology"/>
<dbReference type="PANTHER" id="PTHR24276:SF91">
    <property type="entry name" value="AT26814P-RELATED"/>
    <property type="match status" value="1"/>
</dbReference>
<keyword evidence="2" id="KW-0645">Protease</keyword>
<evidence type="ECO:0000256" key="5">
    <source>
        <dbReference type="ARBA" id="ARBA00023157"/>
    </source>
</evidence>
<reference evidence="7" key="1">
    <citation type="submission" date="2022-03" db="EMBL/GenBank/DDBJ databases">
        <authorList>
            <person name="Martin H S."/>
        </authorList>
    </citation>
    <scope>NUCLEOTIDE SEQUENCE</scope>
</reference>
<dbReference type="PROSITE" id="PS50240">
    <property type="entry name" value="TRYPSIN_DOM"/>
    <property type="match status" value="1"/>
</dbReference>
<feature type="non-terminal residue" evidence="7">
    <location>
        <position position="259"/>
    </location>
</feature>
<dbReference type="PROSITE" id="PS00134">
    <property type="entry name" value="TRYPSIN_HIS"/>
    <property type="match status" value="1"/>
</dbReference>
<dbReference type="PRINTS" id="PR00722">
    <property type="entry name" value="CHYMOTRYPSIN"/>
</dbReference>
<dbReference type="PANTHER" id="PTHR24276">
    <property type="entry name" value="POLYSERASE-RELATED"/>
    <property type="match status" value="1"/>
</dbReference>
<dbReference type="Gene3D" id="2.40.10.10">
    <property type="entry name" value="Trypsin-like serine proteases"/>
    <property type="match status" value="1"/>
</dbReference>
<keyword evidence="3" id="KW-0378">Hydrolase</keyword>
<dbReference type="SUPFAM" id="SSF50494">
    <property type="entry name" value="Trypsin-like serine proteases"/>
    <property type="match status" value="1"/>
</dbReference>
<dbReference type="Proteomes" id="UP000837857">
    <property type="component" value="Chromosome 4"/>
</dbReference>
<sequence>MGEVTTNWTALLDNLEKRIVGGEPTDLKQYPFNVQFFNFGGLCGGTILTSKTVLTAAHCFDQNRNIADMTVVSNSRFIFDLQASSHEVWEFKIHERYNDTIVFSNDIAIIMIHDQFNFNDTTKRGILCDNDQWMNEKEIFEATGWGEVKHKGDTSKRGLMHTNLSFVSKERCMTLNKAVVSPDMFCLYGDGIRDTCRGDSGGGVLWNNVVVGIVSHGSGCALTPAMYTNVFYFRKWIIATVSKLNEKFCLFHKNSPDSV</sequence>
<dbReference type="InterPro" id="IPR043504">
    <property type="entry name" value="Peptidase_S1_PA_chymotrypsin"/>
</dbReference>
<evidence type="ECO:0000256" key="4">
    <source>
        <dbReference type="ARBA" id="ARBA00022825"/>
    </source>
</evidence>
<organism evidence="7 8">
    <name type="scientific">Iphiclides podalirius</name>
    <name type="common">scarce swallowtail</name>
    <dbReference type="NCBI Taxonomy" id="110791"/>
    <lineage>
        <taxon>Eukaryota</taxon>
        <taxon>Metazoa</taxon>
        <taxon>Ecdysozoa</taxon>
        <taxon>Arthropoda</taxon>
        <taxon>Hexapoda</taxon>
        <taxon>Insecta</taxon>
        <taxon>Pterygota</taxon>
        <taxon>Neoptera</taxon>
        <taxon>Endopterygota</taxon>
        <taxon>Lepidoptera</taxon>
        <taxon>Glossata</taxon>
        <taxon>Ditrysia</taxon>
        <taxon>Papilionoidea</taxon>
        <taxon>Papilionidae</taxon>
        <taxon>Papilioninae</taxon>
        <taxon>Iphiclides</taxon>
    </lineage>
</organism>
<keyword evidence="5" id="KW-1015">Disulfide bond</keyword>
<dbReference type="CDD" id="cd00190">
    <property type="entry name" value="Tryp_SPc"/>
    <property type="match status" value="1"/>
</dbReference>
<keyword evidence="4" id="KW-0720">Serine protease</keyword>
<gene>
    <name evidence="7" type="ORF">IPOD504_LOCUS13777</name>
</gene>
<protein>
    <recommendedName>
        <fullName evidence="6">Peptidase S1 domain-containing protein</fullName>
    </recommendedName>
</protein>
<dbReference type="Pfam" id="PF00089">
    <property type="entry name" value="Trypsin"/>
    <property type="match status" value="1"/>
</dbReference>
<dbReference type="InterPro" id="IPR001314">
    <property type="entry name" value="Peptidase_S1A"/>
</dbReference>
<evidence type="ECO:0000256" key="2">
    <source>
        <dbReference type="ARBA" id="ARBA00022670"/>
    </source>
</evidence>
<evidence type="ECO:0000313" key="8">
    <source>
        <dbReference type="Proteomes" id="UP000837857"/>
    </source>
</evidence>
<dbReference type="InterPro" id="IPR050430">
    <property type="entry name" value="Peptidase_S1"/>
</dbReference>
<dbReference type="InterPro" id="IPR018114">
    <property type="entry name" value="TRYPSIN_HIS"/>
</dbReference>
<feature type="domain" description="Peptidase S1" evidence="6">
    <location>
        <begin position="19"/>
        <end position="242"/>
    </location>
</feature>
<comment type="similarity">
    <text evidence="1">Belongs to the peptidase S1 family.</text>
</comment>
<evidence type="ECO:0000256" key="1">
    <source>
        <dbReference type="ARBA" id="ARBA00007664"/>
    </source>
</evidence>
<dbReference type="InterPro" id="IPR001254">
    <property type="entry name" value="Trypsin_dom"/>
</dbReference>
<dbReference type="EMBL" id="OW152816">
    <property type="protein sequence ID" value="CAH2067214.1"/>
    <property type="molecule type" value="Genomic_DNA"/>
</dbReference>
<evidence type="ECO:0000313" key="7">
    <source>
        <dbReference type="EMBL" id="CAH2067214.1"/>
    </source>
</evidence>
<dbReference type="InterPro" id="IPR009003">
    <property type="entry name" value="Peptidase_S1_PA"/>
</dbReference>
<dbReference type="SMART" id="SM00020">
    <property type="entry name" value="Tryp_SPc"/>
    <property type="match status" value="1"/>
</dbReference>
<accession>A0ABN8IU15</accession>